<sequence>MTVPDVTNGAAEQAARLIEGLALPVRVDVGSDHGPASPRWQDQSLSQGAAGVTLAHGVLARANDRSEDIAHDWLRQAVREELTAGPGAGLWFGVSAVAFAIRFICGADETAVALDAAAADVTDRKVESAHRRMDARQRPVQFEFDITRGLAGMGAYLLTAPQNQDLLERVLGCLVRLTEPVAVDDAGGRDVPGWWVTDQLRRGDRAQFVHGHAGLGMAHGITGVLALLATCARRGIRVDGQAAAIVRIRDWIEAWRQPGTAGTWWPERITLPEHDTGVLVQTAARRPSWCYGTPGIARALQLAAIALGDEGRQRDAETTLARCITDPAQLDLVTDASLCHGWAGIVATVRRAAADAITPDLAPTFGHLTSRLVLHAAHLDPRSTPGLINGTAGVGLVLHEATTTEQPDWATCLLID</sequence>
<evidence type="ECO:0000313" key="1">
    <source>
        <dbReference type="EMBL" id="GAA4693927.1"/>
    </source>
</evidence>
<dbReference type="PRINTS" id="PR01955">
    <property type="entry name" value="LANCFRANKIA"/>
</dbReference>
<organism evidence="1 2">
    <name type="scientific">Promicromonospora umidemergens</name>
    <dbReference type="NCBI Taxonomy" id="629679"/>
    <lineage>
        <taxon>Bacteria</taxon>
        <taxon>Bacillati</taxon>
        <taxon>Actinomycetota</taxon>
        <taxon>Actinomycetes</taxon>
        <taxon>Micrococcales</taxon>
        <taxon>Promicromonosporaceae</taxon>
        <taxon>Promicromonospora</taxon>
    </lineage>
</organism>
<dbReference type="SUPFAM" id="SSF158745">
    <property type="entry name" value="LanC-like"/>
    <property type="match status" value="1"/>
</dbReference>
<reference evidence="2" key="1">
    <citation type="journal article" date="2019" name="Int. J. Syst. Evol. Microbiol.">
        <title>The Global Catalogue of Microorganisms (GCM) 10K type strain sequencing project: providing services to taxonomists for standard genome sequencing and annotation.</title>
        <authorList>
            <consortium name="The Broad Institute Genomics Platform"/>
            <consortium name="The Broad Institute Genome Sequencing Center for Infectious Disease"/>
            <person name="Wu L."/>
            <person name="Ma J."/>
        </authorList>
    </citation>
    <scope>NUCLEOTIDE SEQUENCE [LARGE SCALE GENOMIC DNA]</scope>
    <source>
        <strain evidence="2">JCM 17975</strain>
    </source>
</reference>
<dbReference type="PRINTS" id="PR01950">
    <property type="entry name" value="LANCSUPER"/>
</dbReference>
<accession>A0ABP8WQW8</accession>
<name>A0ABP8WQW8_9MICO</name>
<dbReference type="Pfam" id="PF05147">
    <property type="entry name" value="LANC_like"/>
    <property type="match status" value="1"/>
</dbReference>
<dbReference type="CDD" id="cd04793">
    <property type="entry name" value="LanC"/>
    <property type="match status" value="1"/>
</dbReference>
<dbReference type="InterPro" id="IPR007822">
    <property type="entry name" value="LANC-like"/>
</dbReference>
<dbReference type="SMART" id="SM01260">
    <property type="entry name" value="LANC_like"/>
    <property type="match status" value="1"/>
</dbReference>
<comment type="caution">
    <text evidence="1">The sequence shown here is derived from an EMBL/GenBank/DDBJ whole genome shotgun (WGS) entry which is preliminary data.</text>
</comment>
<dbReference type="InterPro" id="IPR033889">
    <property type="entry name" value="LanC"/>
</dbReference>
<dbReference type="Proteomes" id="UP001500843">
    <property type="component" value="Unassembled WGS sequence"/>
</dbReference>
<proteinExistence type="predicted"/>
<dbReference type="RefSeq" id="WP_253870402.1">
    <property type="nucleotide sequence ID" value="NZ_BAABHM010000006.1"/>
</dbReference>
<keyword evidence="2" id="KW-1185">Reference proteome</keyword>
<dbReference type="Gene3D" id="1.50.10.20">
    <property type="match status" value="1"/>
</dbReference>
<evidence type="ECO:0000313" key="2">
    <source>
        <dbReference type="Proteomes" id="UP001500843"/>
    </source>
</evidence>
<protein>
    <submittedName>
        <fullName evidence="1">Lanthionine synthetase C family protein</fullName>
    </submittedName>
</protein>
<dbReference type="EMBL" id="BAABHM010000006">
    <property type="protein sequence ID" value="GAA4693927.1"/>
    <property type="molecule type" value="Genomic_DNA"/>
</dbReference>
<gene>
    <name evidence="1" type="ORF">GCM10023198_11910</name>
</gene>